<dbReference type="OrthoDB" id="10070194at2759"/>
<protein>
    <submittedName>
        <fullName evidence="1">Uncharacterized protein</fullName>
    </submittedName>
</protein>
<evidence type="ECO:0000313" key="1">
    <source>
        <dbReference type="EMBL" id="OBS57541.1"/>
    </source>
</evidence>
<dbReference type="EMBL" id="LZPO01117061">
    <property type="protein sequence ID" value="OBS57541.1"/>
    <property type="molecule type" value="Genomic_DNA"/>
</dbReference>
<name>A0A1A6FUB1_NEOLE</name>
<sequence>MFLTKVKVMAEKMLFGQSTNASSRNRAHLELVYLVTALVPSDTACLASSPGSSRRTAVWISREGPNATKKSCITKSKSITKPTMHYPAPDNSVKPISSLIYEETLPPRVPKHSKHKTNMAMDVFYAIKSPDWRLFSLGSQAWSIL</sequence>
<evidence type="ECO:0000313" key="2">
    <source>
        <dbReference type="Proteomes" id="UP000092124"/>
    </source>
</evidence>
<dbReference type="AlphaFoldDB" id="A0A1A6FUB1"/>
<reference evidence="1 2" key="1">
    <citation type="submission" date="2016-06" db="EMBL/GenBank/DDBJ databases">
        <title>The Draft Genome Sequence and Annotation of the Desert Woodrat Neotoma lepida.</title>
        <authorList>
            <person name="Campbell M."/>
            <person name="Oakeson K.F."/>
            <person name="Yandell M."/>
            <person name="Halpert J.R."/>
            <person name="Dearing D."/>
        </authorList>
    </citation>
    <scope>NUCLEOTIDE SEQUENCE [LARGE SCALE GENOMIC DNA]</scope>
    <source>
        <strain evidence="1">417</strain>
        <tissue evidence="1">Liver</tissue>
    </source>
</reference>
<comment type="caution">
    <text evidence="1">The sequence shown here is derived from an EMBL/GenBank/DDBJ whole genome shotgun (WGS) entry which is preliminary data.</text>
</comment>
<gene>
    <name evidence="1" type="ORF">A6R68_11325</name>
</gene>
<dbReference type="Proteomes" id="UP000092124">
    <property type="component" value="Unassembled WGS sequence"/>
</dbReference>
<organism evidence="1 2">
    <name type="scientific">Neotoma lepida</name>
    <name type="common">Desert woodrat</name>
    <dbReference type="NCBI Taxonomy" id="56216"/>
    <lineage>
        <taxon>Eukaryota</taxon>
        <taxon>Metazoa</taxon>
        <taxon>Chordata</taxon>
        <taxon>Craniata</taxon>
        <taxon>Vertebrata</taxon>
        <taxon>Euteleostomi</taxon>
        <taxon>Mammalia</taxon>
        <taxon>Eutheria</taxon>
        <taxon>Euarchontoglires</taxon>
        <taxon>Glires</taxon>
        <taxon>Rodentia</taxon>
        <taxon>Myomorpha</taxon>
        <taxon>Muroidea</taxon>
        <taxon>Cricetidae</taxon>
        <taxon>Neotominae</taxon>
        <taxon>Neotoma</taxon>
    </lineage>
</organism>
<keyword evidence="2" id="KW-1185">Reference proteome</keyword>
<proteinExistence type="predicted"/>
<accession>A0A1A6FUB1</accession>